<gene>
    <name evidence="2" type="ORF">C3F09_12005</name>
</gene>
<organism evidence="2 3">
    <name type="scientific">candidate division GN15 bacterium</name>
    <dbReference type="NCBI Taxonomy" id="2072418"/>
    <lineage>
        <taxon>Bacteria</taxon>
        <taxon>candidate division GN15</taxon>
    </lineage>
</organism>
<evidence type="ECO:0000313" key="2">
    <source>
        <dbReference type="EMBL" id="PWB68259.1"/>
    </source>
</evidence>
<dbReference type="PANTHER" id="PTHR43591">
    <property type="entry name" value="METHYLTRANSFERASE"/>
    <property type="match status" value="1"/>
</dbReference>
<evidence type="ECO:0000313" key="3">
    <source>
        <dbReference type="Proteomes" id="UP000250918"/>
    </source>
</evidence>
<dbReference type="Gene3D" id="3.40.50.150">
    <property type="entry name" value="Vaccinia Virus protein VP39"/>
    <property type="match status" value="1"/>
</dbReference>
<name>A0A855X3F1_9BACT</name>
<dbReference type="InterPro" id="IPR029063">
    <property type="entry name" value="SAM-dependent_MTases_sf"/>
</dbReference>
<dbReference type="AlphaFoldDB" id="A0A855X3F1"/>
<dbReference type="EMBL" id="PQAP01000209">
    <property type="protein sequence ID" value="PWB68259.1"/>
    <property type="molecule type" value="Genomic_DNA"/>
</dbReference>
<keyword evidence="2" id="KW-0830">Ubiquinone</keyword>
<proteinExistence type="predicted"/>
<dbReference type="InterPro" id="IPR041698">
    <property type="entry name" value="Methyltransf_25"/>
</dbReference>
<feature type="domain" description="Methyltransferase" evidence="1">
    <location>
        <begin position="52"/>
        <end position="144"/>
    </location>
</feature>
<reference evidence="2 3" key="1">
    <citation type="journal article" date="2018" name="ISME J.">
        <title>A methanotrophic archaeon couples anaerobic oxidation of methane to Fe(III) reduction.</title>
        <authorList>
            <person name="Cai C."/>
            <person name="Leu A.O."/>
            <person name="Xie G.J."/>
            <person name="Guo J."/>
            <person name="Feng Y."/>
            <person name="Zhao J.X."/>
            <person name="Tyson G.W."/>
            <person name="Yuan Z."/>
            <person name="Hu S."/>
        </authorList>
    </citation>
    <scope>NUCLEOTIDE SEQUENCE [LARGE SCALE GENOMIC DNA]</scope>
    <source>
        <strain evidence="2">FeB_12</strain>
    </source>
</reference>
<dbReference type="Pfam" id="PF13649">
    <property type="entry name" value="Methyltransf_25"/>
    <property type="match status" value="1"/>
</dbReference>
<evidence type="ECO:0000259" key="1">
    <source>
        <dbReference type="Pfam" id="PF13649"/>
    </source>
</evidence>
<accession>A0A855X3F1</accession>
<dbReference type="SUPFAM" id="SSF53335">
    <property type="entry name" value="S-adenosyl-L-methionine-dependent methyltransferases"/>
    <property type="match status" value="1"/>
</dbReference>
<sequence>MPFPAYSRHMHDTHQEFFDKLAHEWDLWFTAEDLERLTRVVNRLQIVAGSDILDLGCGTGILFDMLRRKVGDKGSVTGVDFSLKMADRAHRNFPFENVNVVDADVIGLPFRDRCFDMAIAFSSFPHFSDRHKALMEIRRVLKVGSPLHVIHLMSSREISEMHHRVGGVVAHDSLPNGDEMTKLLTQAGFVHVKVEDKPGLYLASGVNPK</sequence>
<dbReference type="CDD" id="cd02440">
    <property type="entry name" value="AdoMet_MTases"/>
    <property type="match status" value="1"/>
</dbReference>
<comment type="caution">
    <text evidence="2">The sequence shown here is derived from an EMBL/GenBank/DDBJ whole genome shotgun (WGS) entry which is preliminary data.</text>
</comment>
<protein>
    <submittedName>
        <fullName evidence="2">Ubiquinone biosynthesis protein UbiE</fullName>
    </submittedName>
</protein>
<dbReference type="Proteomes" id="UP000250918">
    <property type="component" value="Unassembled WGS sequence"/>
</dbReference>